<dbReference type="SMART" id="SM01012">
    <property type="entry name" value="ANTAR"/>
    <property type="match status" value="1"/>
</dbReference>
<dbReference type="InterPro" id="IPR005561">
    <property type="entry name" value="ANTAR"/>
</dbReference>
<feature type="domain" description="ANTAR" evidence="1">
    <location>
        <begin position="124"/>
        <end position="185"/>
    </location>
</feature>
<dbReference type="PROSITE" id="PS50921">
    <property type="entry name" value="ANTAR"/>
    <property type="match status" value="1"/>
</dbReference>
<dbReference type="EMBL" id="JAINWA010000003">
    <property type="protein sequence ID" value="MCD1655308.1"/>
    <property type="molecule type" value="Genomic_DNA"/>
</dbReference>
<dbReference type="SUPFAM" id="SSF52172">
    <property type="entry name" value="CheY-like"/>
    <property type="match status" value="1"/>
</dbReference>
<evidence type="ECO:0000313" key="2">
    <source>
        <dbReference type="EMBL" id="MCD1655308.1"/>
    </source>
</evidence>
<dbReference type="InterPro" id="IPR011006">
    <property type="entry name" value="CheY-like_superfamily"/>
</dbReference>
<dbReference type="RefSeq" id="WP_230756275.1">
    <property type="nucleotide sequence ID" value="NZ_JAINWA010000003.1"/>
</dbReference>
<evidence type="ECO:0000313" key="3">
    <source>
        <dbReference type="Proteomes" id="UP001198163"/>
    </source>
</evidence>
<evidence type="ECO:0000259" key="1">
    <source>
        <dbReference type="PROSITE" id="PS50921"/>
    </source>
</evidence>
<dbReference type="AlphaFoldDB" id="A0AAE3EK53"/>
<sequence>MKSVVLAFSNPILTNWVSTVLTRSGYHIENVCKTGSDLIRVSEFCTSPVAVCGFQFPDMTAENLFTLLEGRLALVTVVLSHQRDILNRDDMLLVPYPMSAADLIGAIEVMERSAAFRAVSSRQDSAGKSAFQPKERPAEEKLIILKAKEMLMEANAMTESQAHRFLQKTSMDRGLRLIDAATMVIAGTLAV</sequence>
<protein>
    <submittedName>
        <fullName evidence="2">ANTAR domain-containing protein</fullName>
    </submittedName>
</protein>
<proteinExistence type="predicted"/>
<gene>
    <name evidence="2" type="ORF">K7J14_11450</name>
</gene>
<organism evidence="2 3">
    <name type="scientific">Teretinema zuelzerae</name>
    <dbReference type="NCBI Taxonomy" id="156"/>
    <lineage>
        <taxon>Bacteria</taxon>
        <taxon>Pseudomonadati</taxon>
        <taxon>Spirochaetota</taxon>
        <taxon>Spirochaetia</taxon>
        <taxon>Spirochaetales</taxon>
        <taxon>Treponemataceae</taxon>
        <taxon>Teretinema</taxon>
    </lineage>
</organism>
<reference evidence="2" key="1">
    <citation type="submission" date="2021-08" db="EMBL/GenBank/DDBJ databases">
        <title>Comparative analyses of Brucepasteria parasyntrophica and Teretinema zuelzerae.</title>
        <authorList>
            <person name="Song Y."/>
            <person name="Brune A."/>
        </authorList>
    </citation>
    <scope>NUCLEOTIDE SEQUENCE</scope>
    <source>
        <strain evidence="2">DSM 1903</strain>
    </source>
</reference>
<dbReference type="Gene3D" id="1.10.10.10">
    <property type="entry name" value="Winged helix-like DNA-binding domain superfamily/Winged helix DNA-binding domain"/>
    <property type="match status" value="1"/>
</dbReference>
<dbReference type="GO" id="GO:0003723">
    <property type="term" value="F:RNA binding"/>
    <property type="evidence" value="ECO:0007669"/>
    <property type="project" value="InterPro"/>
</dbReference>
<dbReference type="InterPro" id="IPR036388">
    <property type="entry name" value="WH-like_DNA-bd_sf"/>
</dbReference>
<accession>A0AAE3EK53</accession>
<comment type="caution">
    <text evidence="2">The sequence shown here is derived from an EMBL/GenBank/DDBJ whole genome shotgun (WGS) entry which is preliminary data.</text>
</comment>
<dbReference type="Proteomes" id="UP001198163">
    <property type="component" value="Unassembled WGS sequence"/>
</dbReference>
<name>A0AAE3EK53_9SPIR</name>
<dbReference type="Pfam" id="PF03861">
    <property type="entry name" value="ANTAR"/>
    <property type="match status" value="1"/>
</dbReference>
<keyword evidence="3" id="KW-1185">Reference proteome</keyword>